<comment type="caution">
    <text evidence="3">The sequence shown here is derived from an EMBL/GenBank/DDBJ whole genome shotgun (WGS) entry which is preliminary data.</text>
</comment>
<dbReference type="PANTHER" id="PTHR43798">
    <property type="entry name" value="MONOACYLGLYCEROL LIPASE"/>
    <property type="match status" value="1"/>
</dbReference>
<evidence type="ECO:0000313" key="3">
    <source>
        <dbReference type="EMBL" id="GAA3807285.1"/>
    </source>
</evidence>
<sequence>MAHLTAGTEPLGHTWRMVTPAQHPETSGYDVVGQVAFRDILSDDGTYVRAWTNDPEGVIDGPTVVLCNGLGTNAWMWPALLEPDCGVRVISWNHRGVGGSERPRDKRHVEIEHFVEDGLSVMDHFGVDRAVLMGWSMGVNTMFELAVRNPERVKGLFAVAGVPGDTFRTMLAPFRLPHPVARLLTITGCRAAKLAGWAITPVTTRLPIGPKVVAVLTHSGFMFPVPDPEAVAVGIKEFLTTPVEWYAHLALGTSKHARVSLSGIDIPVRFVAATYDVLAGARDMATAAERLASAEYFELRGSHFIQLEQPDLVHELLLEFVEQVDLIESLEDAE</sequence>
<protein>
    <recommendedName>
        <fullName evidence="2">AB hydrolase-1 domain-containing protein</fullName>
    </recommendedName>
</protein>
<name>A0ABP7HYB3_9ACTN</name>
<dbReference type="PRINTS" id="PR00412">
    <property type="entry name" value="EPOXHYDRLASE"/>
</dbReference>
<dbReference type="Proteomes" id="UP001501821">
    <property type="component" value="Unassembled WGS sequence"/>
</dbReference>
<reference evidence="4" key="1">
    <citation type="journal article" date="2019" name="Int. J. Syst. Evol. Microbiol.">
        <title>The Global Catalogue of Microorganisms (GCM) 10K type strain sequencing project: providing services to taxonomists for standard genome sequencing and annotation.</title>
        <authorList>
            <consortium name="The Broad Institute Genomics Platform"/>
            <consortium name="The Broad Institute Genome Sequencing Center for Infectious Disease"/>
            <person name="Wu L."/>
            <person name="Ma J."/>
        </authorList>
    </citation>
    <scope>NUCLEOTIDE SEQUENCE [LARGE SCALE GENOMIC DNA]</scope>
    <source>
        <strain evidence="4">JCM 16953</strain>
    </source>
</reference>
<dbReference type="EMBL" id="BAABAH010000002">
    <property type="protein sequence ID" value="GAA3807285.1"/>
    <property type="molecule type" value="Genomic_DNA"/>
</dbReference>
<dbReference type="InterPro" id="IPR000639">
    <property type="entry name" value="Epox_hydrolase-like"/>
</dbReference>
<dbReference type="InterPro" id="IPR000073">
    <property type="entry name" value="AB_hydrolase_1"/>
</dbReference>
<keyword evidence="4" id="KW-1185">Reference proteome</keyword>
<feature type="domain" description="AB hydrolase-1" evidence="2">
    <location>
        <begin position="62"/>
        <end position="166"/>
    </location>
</feature>
<evidence type="ECO:0000313" key="4">
    <source>
        <dbReference type="Proteomes" id="UP001501821"/>
    </source>
</evidence>
<dbReference type="SUPFAM" id="SSF53474">
    <property type="entry name" value="alpha/beta-Hydrolases"/>
    <property type="match status" value="1"/>
</dbReference>
<organism evidence="3 4">
    <name type="scientific">Nocardioides panacisoli</name>
    <dbReference type="NCBI Taxonomy" id="627624"/>
    <lineage>
        <taxon>Bacteria</taxon>
        <taxon>Bacillati</taxon>
        <taxon>Actinomycetota</taxon>
        <taxon>Actinomycetes</taxon>
        <taxon>Propionibacteriales</taxon>
        <taxon>Nocardioidaceae</taxon>
        <taxon>Nocardioides</taxon>
    </lineage>
</organism>
<dbReference type="InterPro" id="IPR050266">
    <property type="entry name" value="AB_hydrolase_sf"/>
</dbReference>
<keyword evidence="1" id="KW-0378">Hydrolase</keyword>
<dbReference type="InterPro" id="IPR029058">
    <property type="entry name" value="AB_hydrolase_fold"/>
</dbReference>
<dbReference type="Gene3D" id="3.40.50.1820">
    <property type="entry name" value="alpha/beta hydrolase"/>
    <property type="match status" value="1"/>
</dbReference>
<dbReference type="PANTHER" id="PTHR43798:SF31">
    <property type="entry name" value="AB HYDROLASE SUPERFAMILY PROTEIN YCLE"/>
    <property type="match status" value="1"/>
</dbReference>
<accession>A0ABP7HYB3</accession>
<proteinExistence type="predicted"/>
<dbReference type="Pfam" id="PF00561">
    <property type="entry name" value="Abhydrolase_1"/>
    <property type="match status" value="1"/>
</dbReference>
<evidence type="ECO:0000256" key="1">
    <source>
        <dbReference type="ARBA" id="ARBA00022801"/>
    </source>
</evidence>
<gene>
    <name evidence="3" type="ORF">GCM10022242_07790</name>
</gene>
<evidence type="ECO:0000259" key="2">
    <source>
        <dbReference type="Pfam" id="PF00561"/>
    </source>
</evidence>